<evidence type="ECO:0000313" key="1">
    <source>
        <dbReference type="EMBL" id="CAA6800750.1"/>
    </source>
</evidence>
<sequence length="242" mass="28560">MSALYEHDDYQEALNTFNNSSCKWSSFVNIHMKVSKNRCPICEYLFEDNSQIRRNDKHGNNLLVSTIDHYRPKNKEFYPFLKCDHSNYLLMCFECNSSYKKSKFPLYNSMVRATNKSELINEKPLIVNPILDDVYELFILVFREISNGKKILELKPKENIGYLHDKALETIKVFGLGNCEVYKHTDENIHNCRIQVLISHYGSFYNFAKIMNSSKKDLFREKIKNSSGFLQFIAREQFEIIE</sequence>
<evidence type="ECO:0008006" key="2">
    <source>
        <dbReference type="Google" id="ProtNLM"/>
    </source>
</evidence>
<dbReference type="AlphaFoldDB" id="A0A6S6RZ77"/>
<organism evidence="1">
    <name type="scientific">uncultured Sulfurovum sp</name>
    <dbReference type="NCBI Taxonomy" id="269237"/>
    <lineage>
        <taxon>Bacteria</taxon>
        <taxon>Pseudomonadati</taxon>
        <taxon>Campylobacterota</taxon>
        <taxon>Epsilonproteobacteria</taxon>
        <taxon>Campylobacterales</taxon>
        <taxon>Sulfurovaceae</taxon>
        <taxon>Sulfurovum</taxon>
        <taxon>environmental samples</taxon>
    </lineage>
</organism>
<accession>A0A6S6RZ77</accession>
<dbReference type="EMBL" id="CACVAU010000002">
    <property type="protein sequence ID" value="CAA6800750.1"/>
    <property type="molecule type" value="Genomic_DNA"/>
</dbReference>
<gene>
    <name evidence="1" type="ORF">HELGO_WM10132</name>
</gene>
<reference evidence="1" key="1">
    <citation type="submission" date="2020-01" db="EMBL/GenBank/DDBJ databases">
        <authorList>
            <person name="Meier V. D."/>
            <person name="Meier V D."/>
        </authorList>
    </citation>
    <scope>NUCLEOTIDE SEQUENCE</scope>
    <source>
        <strain evidence="1">HLG_WM_MAG_05</strain>
    </source>
</reference>
<protein>
    <recommendedName>
        <fullName evidence="2">HNH domain-containing protein</fullName>
    </recommendedName>
</protein>
<name>A0A6S6RZ77_9BACT</name>
<proteinExistence type="predicted"/>